<feature type="compositionally biased region" description="Polar residues" evidence="1">
    <location>
        <begin position="241"/>
        <end position="258"/>
    </location>
</feature>
<dbReference type="InterPro" id="IPR055563">
    <property type="entry name" value="CdpA_N"/>
</dbReference>
<dbReference type="RefSeq" id="WP_144263271.1">
    <property type="nucleotide sequence ID" value="NZ_QMDX01000015.1"/>
</dbReference>
<accession>A0A554MVV1</accession>
<dbReference type="AlphaFoldDB" id="A0A554MVV1"/>
<keyword evidence="2" id="KW-1133">Transmembrane helix</keyword>
<feature type="transmembrane region" description="Helical" evidence="2">
    <location>
        <begin position="128"/>
        <end position="153"/>
    </location>
</feature>
<keyword evidence="2" id="KW-0812">Transmembrane</keyword>
<evidence type="ECO:0000256" key="1">
    <source>
        <dbReference type="SAM" id="MobiDB-lite"/>
    </source>
</evidence>
<keyword evidence="5" id="KW-1185">Reference proteome</keyword>
<evidence type="ECO:0000259" key="3">
    <source>
        <dbReference type="Pfam" id="PF23600"/>
    </source>
</evidence>
<name>A0A554MVV1_9EURY</name>
<organism evidence="4 5">
    <name type="scientific">Haloglomus irregulare</name>
    <dbReference type="NCBI Taxonomy" id="2234134"/>
    <lineage>
        <taxon>Archaea</taxon>
        <taxon>Methanobacteriati</taxon>
        <taxon>Methanobacteriota</taxon>
        <taxon>Stenosarchaea group</taxon>
        <taxon>Halobacteria</taxon>
        <taxon>Halobacteriales</taxon>
        <taxon>Natronomonadaceae</taxon>
        <taxon>Haloglomus</taxon>
    </lineage>
</organism>
<keyword evidence="2" id="KW-0472">Membrane</keyword>
<evidence type="ECO:0000313" key="5">
    <source>
        <dbReference type="Proteomes" id="UP000319894"/>
    </source>
</evidence>
<proteinExistence type="predicted"/>
<dbReference type="Proteomes" id="UP000319894">
    <property type="component" value="Unassembled WGS sequence"/>
</dbReference>
<reference evidence="4 5" key="1">
    <citation type="submission" date="2018-06" db="EMBL/GenBank/DDBJ databases">
        <title>Natronomonas sp. F16-60 a new haloarchaeon isolated from a solar saltern of Isla Cristina, Huelva, Spain.</title>
        <authorList>
            <person name="Duran-Viseras A."/>
            <person name="Sanchez-Porro C."/>
            <person name="Ventosa A."/>
        </authorList>
    </citation>
    <scope>NUCLEOTIDE SEQUENCE [LARGE SCALE GENOMIC DNA]</scope>
    <source>
        <strain evidence="4 5">F16-60</strain>
    </source>
</reference>
<dbReference type="InParanoid" id="A0A554MVV1"/>
<dbReference type="Pfam" id="PF23600">
    <property type="entry name" value="CdpA_N"/>
    <property type="match status" value="1"/>
</dbReference>
<feature type="domain" description="Cell division protein A N-terminal" evidence="3">
    <location>
        <begin position="9"/>
        <end position="158"/>
    </location>
</feature>
<dbReference type="EMBL" id="QMDX01000015">
    <property type="protein sequence ID" value="TSD09254.1"/>
    <property type="molecule type" value="Genomic_DNA"/>
</dbReference>
<sequence length="299" mass="32342">MWDNTADNVLIGLYERYIGEPETETDVYLGFGLFFTAIVFAVLALSLFAAATSLYGIREGGYFSLAQPAYLLGMLSIPLALISVTVLLPNERRVEWVGAAGTVVTLAAAGIFLLYYPDRWFEFGTTQTLVVVGTYAVGLAVVTASTGAALVAYRLEQARAPLPSEIQAGQDDAEEDISEEQIRSDIDEAMSEVDLTLGGIEREENRRLEFTADLGDESEFRGTDVEPEKTVSPGGVDTNVEGLQQLKSGDPKPQTSESTVDDETAALNELKKRKEQDEVPDPAADDGIFANALSKLGLR</sequence>
<feature type="transmembrane region" description="Helical" evidence="2">
    <location>
        <begin position="27"/>
        <end position="57"/>
    </location>
</feature>
<feature type="transmembrane region" description="Helical" evidence="2">
    <location>
        <begin position="69"/>
        <end position="90"/>
    </location>
</feature>
<evidence type="ECO:0000256" key="2">
    <source>
        <dbReference type="SAM" id="Phobius"/>
    </source>
</evidence>
<evidence type="ECO:0000313" key="4">
    <source>
        <dbReference type="EMBL" id="TSD09254.1"/>
    </source>
</evidence>
<protein>
    <submittedName>
        <fullName evidence="4">Permease</fullName>
    </submittedName>
</protein>
<feature type="transmembrane region" description="Helical" evidence="2">
    <location>
        <begin position="96"/>
        <end position="116"/>
    </location>
</feature>
<feature type="compositionally biased region" description="Basic and acidic residues" evidence="1">
    <location>
        <begin position="218"/>
        <end position="229"/>
    </location>
</feature>
<gene>
    <name evidence="4" type="ORF">DP107_16735</name>
</gene>
<comment type="caution">
    <text evidence="4">The sequence shown here is derived from an EMBL/GenBank/DDBJ whole genome shotgun (WGS) entry which is preliminary data.</text>
</comment>
<dbReference type="OrthoDB" id="157486at2157"/>
<feature type="region of interest" description="Disordered" evidence="1">
    <location>
        <begin position="209"/>
        <end position="287"/>
    </location>
</feature>